<evidence type="ECO:0000256" key="1">
    <source>
        <dbReference type="SAM" id="MobiDB-lite"/>
    </source>
</evidence>
<gene>
    <name evidence="3" type="ORF">GCM10009846_27320</name>
</gene>
<proteinExistence type="predicted"/>
<dbReference type="InterPro" id="IPR027417">
    <property type="entry name" value="P-loop_NTPase"/>
</dbReference>
<comment type="caution">
    <text evidence="3">The sequence shown here is derived from an EMBL/GenBank/DDBJ whole genome shotgun (WGS) entry which is preliminary data.</text>
</comment>
<keyword evidence="4" id="KW-1185">Reference proteome</keyword>
<feature type="compositionally biased region" description="Low complexity" evidence="1">
    <location>
        <begin position="338"/>
        <end position="356"/>
    </location>
</feature>
<accession>A0ABP5MMH1</accession>
<dbReference type="RefSeq" id="WP_344344572.1">
    <property type="nucleotide sequence ID" value="NZ_BAAAQT010000008.1"/>
</dbReference>
<feature type="compositionally biased region" description="Low complexity" evidence="1">
    <location>
        <begin position="216"/>
        <end position="234"/>
    </location>
</feature>
<reference evidence="4" key="1">
    <citation type="journal article" date="2019" name="Int. J. Syst. Evol. Microbiol.">
        <title>The Global Catalogue of Microorganisms (GCM) 10K type strain sequencing project: providing services to taxonomists for standard genome sequencing and annotation.</title>
        <authorList>
            <consortium name="The Broad Institute Genomics Platform"/>
            <consortium name="The Broad Institute Genome Sequencing Center for Infectious Disease"/>
            <person name="Wu L."/>
            <person name="Ma J."/>
        </authorList>
    </citation>
    <scope>NUCLEOTIDE SEQUENCE [LARGE SCALE GENOMIC DNA]</scope>
    <source>
        <strain evidence="4">JCM 16026</strain>
    </source>
</reference>
<dbReference type="InterPro" id="IPR050625">
    <property type="entry name" value="ParA/MinD_ATPase"/>
</dbReference>
<dbReference type="PANTHER" id="PTHR43384">
    <property type="entry name" value="SEPTUM SITE-DETERMINING PROTEIN MIND HOMOLOG, CHLOROPLASTIC-RELATED"/>
    <property type="match status" value="1"/>
</dbReference>
<evidence type="ECO:0000259" key="2">
    <source>
        <dbReference type="Pfam" id="PF13614"/>
    </source>
</evidence>
<feature type="compositionally biased region" description="Low complexity" evidence="1">
    <location>
        <begin position="176"/>
        <end position="194"/>
    </location>
</feature>
<dbReference type="InterPro" id="IPR025669">
    <property type="entry name" value="AAA_dom"/>
</dbReference>
<feature type="compositionally biased region" description="Basic and acidic residues" evidence="1">
    <location>
        <begin position="150"/>
        <end position="163"/>
    </location>
</feature>
<dbReference type="PANTHER" id="PTHR43384:SF14">
    <property type="entry name" value="ESX-1 SECRETION-ASSOCIATED PROTEIN ESPI"/>
    <property type="match status" value="1"/>
</dbReference>
<feature type="domain" description="AAA" evidence="2">
    <location>
        <begin position="424"/>
        <end position="552"/>
    </location>
</feature>
<dbReference type="Gene3D" id="3.40.50.300">
    <property type="entry name" value="P-loop containing nucleotide triphosphate hydrolases"/>
    <property type="match status" value="1"/>
</dbReference>
<organism evidence="3 4">
    <name type="scientific">Agrococcus versicolor</name>
    <dbReference type="NCBI Taxonomy" id="501482"/>
    <lineage>
        <taxon>Bacteria</taxon>
        <taxon>Bacillati</taxon>
        <taxon>Actinomycetota</taxon>
        <taxon>Actinomycetes</taxon>
        <taxon>Micrococcales</taxon>
        <taxon>Microbacteriaceae</taxon>
        <taxon>Agrococcus</taxon>
    </lineage>
</organism>
<feature type="compositionally biased region" description="Pro residues" evidence="1">
    <location>
        <begin position="195"/>
        <end position="205"/>
    </location>
</feature>
<feature type="region of interest" description="Disordered" evidence="1">
    <location>
        <begin position="81"/>
        <end position="273"/>
    </location>
</feature>
<sequence length="674" mass="70227">MSDPIVPQTRIRAEIRQDGSGVLDVNGTHRHLERGGFPQTRTAIVSHAAEFAAALRRPIGVSITGADGDWDIVVHPDGSVTDVRQLAPPPSPEPLPTTPPLASAPAPAPAAPASAPSTPAAPVPPAAPSAPPAAPFVASVPSFGQTGSVDRVEDATLASRDDLQDLDDLESTAVRAPEPAAAPSAPAPAAQAEAPAPPQPEPAPEPEAQHGAQELPATHAAQPAPEPQASPALPSFEPSLDDTIASSRLVETAAPKPSPSVPLQAPIESVPGYDPLLDETVARAPAAHRPIASVPSAPAAAPAQPAYQPGQVASTPAPSAYAAPVQQVPQVPQPQIPAMPQAPAEQPAAQQQERQPGYAPGELTGPMTADGRHSFLEASQRDAPAQQGLRGAMTRMGLKMTPSQEELAERADERAVSQHWPGPRTIAVVNGKGGAGKTPTTVLLSAVFAHFGGAGVLAWDNNQTRGTLGWRTERGPHEATLLELLPQAERLLGVGAQSADLASFVHHQSQDKFDVLRSKPMRLAHENRVNPGDVDAIHAVASKYYRLIVIDSGNDESDPMWLRMIDHADQIVVATTTRADHAEAGALLLEALAQRDERSAILAKRSVVVVSQADPKASRQDVDGVIGGYGPLAREVVRIPFDQGLVDGHLRLGALRPETRRAWLGAAAAVARGL</sequence>
<dbReference type="EMBL" id="BAAAQT010000008">
    <property type="protein sequence ID" value="GAA2175845.1"/>
    <property type="molecule type" value="Genomic_DNA"/>
</dbReference>
<protein>
    <recommendedName>
        <fullName evidence="2">AAA domain-containing protein</fullName>
    </recommendedName>
</protein>
<feature type="region of interest" description="Disordered" evidence="1">
    <location>
        <begin position="287"/>
        <end position="370"/>
    </location>
</feature>
<feature type="compositionally biased region" description="Pro residues" evidence="1">
    <location>
        <begin position="119"/>
        <end position="134"/>
    </location>
</feature>
<dbReference type="SUPFAM" id="SSF52540">
    <property type="entry name" value="P-loop containing nucleoside triphosphate hydrolases"/>
    <property type="match status" value="1"/>
</dbReference>
<feature type="compositionally biased region" description="Low complexity" evidence="1">
    <location>
        <begin position="290"/>
        <end position="330"/>
    </location>
</feature>
<dbReference type="Proteomes" id="UP001501599">
    <property type="component" value="Unassembled WGS sequence"/>
</dbReference>
<name>A0ABP5MMH1_9MICO</name>
<dbReference type="Pfam" id="PF13614">
    <property type="entry name" value="AAA_31"/>
    <property type="match status" value="1"/>
</dbReference>
<feature type="compositionally biased region" description="Pro residues" evidence="1">
    <location>
        <begin position="87"/>
        <end position="99"/>
    </location>
</feature>
<evidence type="ECO:0000313" key="4">
    <source>
        <dbReference type="Proteomes" id="UP001501599"/>
    </source>
</evidence>
<feature type="compositionally biased region" description="Low complexity" evidence="1">
    <location>
        <begin position="100"/>
        <end position="118"/>
    </location>
</feature>
<evidence type="ECO:0000313" key="3">
    <source>
        <dbReference type="EMBL" id="GAA2175845.1"/>
    </source>
</evidence>